<feature type="region of interest" description="Disordered" evidence="1">
    <location>
        <begin position="1"/>
        <end position="23"/>
    </location>
</feature>
<dbReference type="AlphaFoldDB" id="A0A2U3PIK3"/>
<keyword evidence="3" id="KW-1185">Reference proteome</keyword>
<name>A0A2U3PIK3_9MYCO</name>
<dbReference type="Proteomes" id="UP000240424">
    <property type="component" value="Unassembled WGS sequence"/>
</dbReference>
<organism evidence="2 3">
    <name type="scientific">Mycobacterium numidiamassiliense</name>
    <dbReference type="NCBI Taxonomy" id="1841861"/>
    <lineage>
        <taxon>Bacteria</taxon>
        <taxon>Bacillati</taxon>
        <taxon>Actinomycetota</taxon>
        <taxon>Actinomycetes</taxon>
        <taxon>Mycobacteriales</taxon>
        <taxon>Mycobacteriaceae</taxon>
        <taxon>Mycobacterium</taxon>
    </lineage>
</organism>
<evidence type="ECO:0000313" key="3">
    <source>
        <dbReference type="Proteomes" id="UP000240424"/>
    </source>
</evidence>
<protein>
    <submittedName>
        <fullName evidence="2">Mycobacterium numidiamassiliense ORFan</fullName>
    </submittedName>
</protein>
<reference evidence="2 3" key="1">
    <citation type="submission" date="2017-01" db="EMBL/GenBank/DDBJ databases">
        <authorList>
            <consortium name="Urmite Genomes"/>
        </authorList>
    </citation>
    <scope>NUCLEOTIDE SEQUENCE [LARGE SCALE GENOMIC DNA]</scope>
    <source>
        <strain evidence="2 3">AB215</strain>
    </source>
</reference>
<dbReference type="EMBL" id="FUEZ01000004">
    <property type="protein sequence ID" value="SPM43596.1"/>
    <property type="molecule type" value="Genomic_DNA"/>
</dbReference>
<accession>A0A2U3PIK3</accession>
<proteinExistence type="predicted"/>
<sequence length="43" mass="5253">MSEHPEPLPQHWEYTTAEQDEADRAFEISREKRFRLDGEIDYE</sequence>
<gene>
    <name evidence="2" type="ORF">MNAB215_5822</name>
</gene>
<dbReference type="RefSeq" id="WP_281253355.1">
    <property type="nucleotide sequence ID" value="NZ_FUEZ01000004.1"/>
</dbReference>
<evidence type="ECO:0000313" key="2">
    <source>
        <dbReference type="EMBL" id="SPM43596.1"/>
    </source>
</evidence>
<dbReference type="STRING" id="1841861.GCA_900157365_04141"/>
<evidence type="ECO:0000256" key="1">
    <source>
        <dbReference type="SAM" id="MobiDB-lite"/>
    </source>
</evidence>